<keyword evidence="2" id="KW-0472">Membrane</keyword>
<dbReference type="Gene3D" id="3.30.700.10">
    <property type="entry name" value="Glycoprotein, Type 4 Pilin"/>
    <property type="match status" value="1"/>
</dbReference>
<sequence length="222" mass="23629">MKVSLNKPEPTQAGQYGLPPAQTGTNNLAVVSLVFGILNWLLLPFIGSIVAIITGHMARGQIKQTGQDGGGMALAGLILGYVWWALLVPILGILAAIALPAYQGYVERAQTVQLTQPLEVLRHQVELDILSGQAVADINRDSASVAANKTLFTELEVAEGIIHAEYSQDSKVPAAMRGQSLLAEPEVEADGKVTWYCETEMADQYLPDLCFEDDGAAAASAP</sequence>
<organism evidence="4 5">
    <name type="scientific">Paralysiella testudinis</name>
    <dbReference type="NCBI Taxonomy" id="2809020"/>
    <lineage>
        <taxon>Bacteria</taxon>
        <taxon>Pseudomonadati</taxon>
        <taxon>Pseudomonadota</taxon>
        <taxon>Betaproteobacteria</taxon>
        <taxon>Neisseriales</taxon>
        <taxon>Neisseriaceae</taxon>
        <taxon>Paralysiella</taxon>
    </lineage>
</organism>
<dbReference type="EMBL" id="CP069798">
    <property type="protein sequence ID" value="QRQ81649.1"/>
    <property type="molecule type" value="Genomic_DNA"/>
</dbReference>
<dbReference type="AlphaFoldDB" id="A0A892ZL76"/>
<keyword evidence="2" id="KW-1133">Transmembrane helix</keyword>
<dbReference type="InterPro" id="IPR045584">
    <property type="entry name" value="Pilin-like"/>
</dbReference>
<evidence type="ECO:0000313" key="5">
    <source>
        <dbReference type="Proteomes" id="UP000653156"/>
    </source>
</evidence>
<feature type="domain" description="DUF4190" evidence="3">
    <location>
        <begin position="28"/>
        <end position="88"/>
    </location>
</feature>
<dbReference type="InterPro" id="IPR025241">
    <property type="entry name" value="DUF4190"/>
</dbReference>
<proteinExistence type="inferred from homology"/>
<keyword evidence="2" id="KW-0812">Transmembrane</keyword>
<evidence type="ECO:0000256" key="1">
    <source>
        <dbReference type="ARBA" id="ARBA00005233"/>
    </source>
</evidence>
<protein>
    <submittedName>
        <fullName evidence="4">DUF4190 domain-containing protein</fullName>
    </submittedName>
</protein>
<gene>
    <name evidence="4" type="ORF">JQU52_13295</name>
</gene>
<dbReference type="Proteomes" id="UP000653156">
    <property type="component" value="Chromosome"/>
</dbReference>
<dbReference type="SUPFAM" id="SSF54523">
    <property type="entry name" value="Pili subunits"/>
    <property type="match status" value="1"/>
</dbReference>
<dbReference type="GO" id="GO:0007155">
    <property type="term" value="P:cell adhesion"/>
    <property type="evidence" value="ECO:0007669"/>
    <property type="project" value="InterPro"/>
</dbReference>
<dbReference type="KEGG" id="ptes:JQU52_13295"/>
<comment type="similarity">
    <text evidence="1">Belongs to the N-Me-Phe pilin family.</text>
</comment>
<evidence type="ECO:0000256" key="2">
    <source>
        <dbReference type="SAM" id="Phobius"/>
    </source>
</evidence>
<evidence type="ECO:0000259" key="3">
    <source>
        <dbReference type="Pfam" id="PF13828"/>
    </source>
</evidence>
<feature type="transmembrane region" description="Helical" evidence="2">
    <location>
        <begin position="28"/>
        <end position="53"/>
    </location>
</feature>
<evidence type="ECO:0000313" key="4">
    <source>
        <dbReference type="EMBL" id="QRQ81649.1"/>
    </source>
</evidence>
<accession>A0A892ZL76</accession>
<reference evidence="4" key="1">
    <citation type="submission" date="2021-02" db="EMBL/GenBank/DDBJ databases">
        <title>Neisseriaceae sp. 26B isolated from the cloaca of a Common Toad-headed Turtle (Mesoclemmys nasuta).</title>
        <authorList>
            <person name="Spergser J."/>
            <person name="Busse H.-J."/>
        </authorList>
    </citation>
    <scope>NUCLEOTIDE SEQUENCE</scope>
    <source>
        <strain evidence="4">26B</strain>
    </source>
</reference>
<dbReference type="Pfam" id="PF13828">
    <property type="entry name" value="DUF4190"/>
    <property type="match status" value="1"/>
</dbReference>
<keyword evidence="5" id="KW-1185">Reference proteome</keyword>
<dbReference type="GO" id="GO:0009289">
    <property type="term" value="C:pilus"/>
    <property type="evidence" value="ECO:0007669"/>
    <property type="project" value="InterPro"/>
</dbReference>
<dbReference type="InterPro" id="IPR001082">
    <property type="entry name" value="Pilin"/>
</dbReference>
<dbReference type="Pfam" id="PF00114">
    <property type="entry name" value="Pilin"/>
    <property type="match status" value="1"/>
</dbReference>
<name>A0A892ZL76_9NEIS</name>
<feature type="transmembrane region" description="Helical" evidence="2">
    <location>
        <begin position="74"/>
        <end position="102"/>
    </location>
</feature>
<dbReference type="RefSeq" id="WP_230338947.1">
    <property type="nucleotide sequence ID" value="NZ_CP069798.1"/>
</dbReference>